<proteinExistence type="predicted"/>
<evidence type="ECO:0000313" key="2">
    <source>
        <dbReference type="Proteomes" id="UP000018144"/>
    </source>
</evidence>
<dbReference type="Proteomes" id="UP000018144">
    <property type="component" value="Unassembled WGS sequence"/>
</dbReference>
<sequence>MVGGLVRARVETKGDRYPSHGEHRIGQYLPHLLG</sequence>
<organism evidence="1 2">
    <name type="scientific">Pyronema omphalodes (strain CBS 100304)</name>
    <name type="common">Pyronema confluens</name>
    <dbReference type="NCBI Taxonomy" id="1076935"/>
    <lineage>
        <taxon>Eukaryota</taxon>
        <taxon>Fungi</taxon>
        <taxon>Dikarya</taxon>
        <taxon>Ascomycota</taxon>
        <taxon>Pezizomycotina</taxon>
        <taxon>Pezizomycetes</taxon>
        <taxon>Pezizales</taxon>
        <taxon>Pyronemataceae</taxon>
        <taxon>Pyronema</taxon>
    </lineage>
</organism>
<dbReference type="AlphaFoldDB" id="U4LVT4"/>
<evidence type="ECO:0000313" key="1">
    <source>
        <dbReference type="EMBL" id="CCX32811.1"/>
    </source>
</evidence>
<name>U4LVT4_PYROM</name>
<gene>
    <name evidence="1" type="ORF">PCON_13662</name>
</gene>
<dbReference type="EMBL" id="HF935907">
    <property type="protein sequence ID" value="CCX32811.1"/>
    <property type="molecule type" value="Genomic_DNA"/>
</dbReference>
<reference evidence="1 2" key="1">
    <citation type="journal article" date="2013" name="PLoS Genet.">
        <title>The genome and development-dependent transcriptomes of Pyronema confluens: a window into fungal evolution.</title>
        <authorList>
            <person name="Traeger S."/>
            <person name="Altegoer F."/>
            <person name="Freitag M."/>
            <person name="Gabaldon T."/>
            <person name="Kempken F."/>
            <person name="Kumar A."/>
            <person name="Marcet-Houben M."/>
            <person name="Poggeler S."/>
            <person name="Stajich J.E."/>
            <person name="Nowrousian M."/>
        </authorList>
    </citation>
    <scope>NUCLEOTIDE SEQUENCE [LARGE SCALE GENOMIC DNA]</scope>
    <source>
        <strain evidence="2">CBS 100304</strain>
        <tissue evidence="1">Vegetative mycelium</tissue>
    </source>
</reference>
<accession>U4LVT4</accession>
<keyword evidence="2" id="KW-1185">Reference proteome</keyword>
<protein>
    <submittedName>
        <fullName evidence="1">Uncharacterized protein</fullName>
    </submittedName>
</protein>